<evidence type="ECO:0000313" key="11">
    <source>
        <dbReference type="Proteomes" id="UP001295794"/>
    </source>
</evidence>
<dbReference type="InterPro" id="IPR027417">
    <property type="entry name" value="P-loop_NTPase"/>
</dbReference>
<dbReference type="GO" id="GO:0140359">
    <property type="term" value="F:ABC-type transporter activity"/>
    <property type="evidence" value="ECO:0007669"/>
    <property type="project" value="InterPro"/>
</dbReference>
<dbReference type="InterPro" id="IPR003439">
    <property type="entry name" value="ABC_transporter-like_ATP-bd"/>
</dbReference>
<dbReference type="Gene3D" id="3.40.50.300">
    <property type="entry name" value="P-loop containing nucleotide triphosphate hydrolases"/>
    <property type="match status" value="1"/>
</dbReference>
<evidence type="ECO:0000256" key="5">
    <source>
        <dbReference type="ARBA" id="ARBA00022989"/>
    </source>
</evidence>
<dbReference type="Pfam" id="PF00005">
    <property type="entry name" value="ABC_tran"/>
    <property type="match status" value="1"/>
</dbReference>
<dbReference type="InterPro" id="IPR050173">
    <property type="entry name" value="ABC_transporter_C-like"/>
</dbReference>
<accession>A0AAD2HV70</accession>
<feature type="domain" description="ABC transmembrane type-1" evidence="9">
    <location>
        <begin position="260"/>
        <end position="360"/>
    </location>
</feature>
<dbReference type="SUPFAM" id="SSF52540">
    <property type="entry name" value="P-loop containing nucleoside triphosphate hydrolases"/>
    <property type="match status" value="1"/>
</dbReference>
<dbReference type="EMBL" id="CAVNYO010000444">
    <property type="protein sequence ID" value="CAK5281373.1"/>
    <property type="molecule type" value="Genomic_DNA"/>
</dbReference>
<evidence type="ECO:0000256" key="8">
    <source>
        <dbReference type="SAM" id="Phobius"/>
    </source>
</evidence>
<reference evidence="10" key="1">
    <citation type="submission" date="2023-11" db="EMBL/GenBank/DDBJ databases">
        <authorList>
            <person name="De Vega J J."/>
            <person name="De Vega J J."/>
        </authorList>
    </citation>
    <scope>NUCLEOTIDE SEQUENCE</scope>
</reference>
<evidence type="ECO:0000256" key="7">
    <source>
        <dbReference type="SAM" id="MobiDB-lite"/>
    </source>
</evidence>
<dbReference type="InterPro" id="IPR036640">
    <property type="entry name" value="ABC1_TM_sf"/>
</dbReference>
<dbReference type="GO" id="GO:0005524">
    <property type="term" value="F:ATP binding"/>
    <property type="evidence" value="ECO:0007669"/>
    <property type="project" value="UniProtKB-KW"/>
</dbReference>
<comment type="caution">
    <text evidence="10">The sequence shown here is derived from an EMBL/GenBank/DDBJ whole genome shotgun (WGS) entry which is preliminary data.</text>
</comment>
<evidence type="ECO:0000256" key="2">
    <source>
        <dbReference type="ARBA" id="ARBA00022692"/>
    </source>
</evidence>
<keyword evidence="3" id="KW-0547">Nucleotide-binding</keyword>
<dbReference type="InterPro" id="IPR017871">
    <property type="entry name" value="ABC_transporter-like_CS"/>
</dbReference>
<organism evidence="10 11">
    <name type="scientific">Mycena citricolor</name>
    <dbReference type="NCBI Taxonomy" id="2018698"/>
    <lineage>
        <taxon>Eukaryota</taxon>
        <taxon>Fungi</taxon>
        <taxon>Dikarya</taxon>
        <taxon>Basidiomycota</taxon>
        <taxon>Agaricomycotina</taxon>
        <taxon>Agaricomycetes</taxon>
        <taxon>Agaricomycetidae</taxon>
        <taxon>Agaricales</taxon>
        <taxon>Marasmiineae</taxon>
        <taxon>Mycenaceae</taxon>
        <taxon>Mycena</taxon>
    </lineage>
</organism>
<dbReference type="PROSITE" id="PS00211">
    <property type="entry name" value="ABC_TRANSPORTER_1"/>
    <property type="match status" value="1"/>
</dbReference>
<dbReference type="PANTHER" id="PTHR24223:SF356">
    <property type="entry name" value="ATP-BINDING CASSETTE TRANSPORTER ABC4"/>
    <property type="match status" value="1"/>
</dbReference>
<keyword evidence="6 8" id="KW-0472">Membrane</keyword>
<dbReference type="Pfam" id="PF00664">
    <property type="entry name" value="ABC_membrane"/>
    <property type="match status" value="1"/>
</dbReference>
<dbReference type="Gene3D" id="1.20.1560.10">
    <property type="entry name" value="ABC transporter type 1, transmembrane domain"/>
    <property type="match status" value="1"/>
</dbReference>
<evidence type="ECO:0000256" key="3">
    <source>
        <dbReference type="ARBA" id="ARBA00022741"/>
    </source>
</evidence>
<evidence type="ECO:0000313" key="10">
    <source>
        <dbReference type="EMBL" id="CAK5281373.1"/>
    </source>
</evidence>
<dbReference type="PANTHER" id="PTHR24223">
    <property type="entry name" value="ATP-BINDING CASSETTE SUB-FAMILY C"/>
    <property type="match status" value="1"/>
</dbReference>
<protein>
    <recommendedName>
        <fullName evidence="9">ABC transmembrane type-1 domain-containing protein</fullName>
    </recommendedName>
</protein>
<dbReference type="Proteomes" id="UP001295794">
    <property type="component" value="Unassembled WGS sequence"/>
</dbReference>
<keyword evidence="5 8" id="KW-1133">Transmembrane helix</keyword>
<sequence length="379" mass="41740">MHFIRSPSSWLNLPRDRGVSYAAQESWILNDTIKNNILYNESFNSERYAKVIHQCCLERDLELFEAGDETEVGEKGLTLSGGQKARVTLARAIYSQSGIVLLDDVLAALDVHTAKWIVDKCFSGSLVKDGNRTVVLVTHNVALTKKIADHVVSVGLDGRVHSQPSLAEALEEDETLAEEVGKDREALDSAEKPEETASEVVDGKKVQGKLIMSEEIAVGRVSWHALKIFLAAHSKHPALFFTILVAVTILNSIAARVETWYLGYWASQYGHGFVVPVFKYVGIFSAIVFASSLIYDVAYTYFALGSFNASKQIHTQLMDSIFTATFRTLDVTPTSRILARCTGDMQTIDDSLSEGLWDLMGVSGLAGQVQVLTESQTTR</sequence>
<proteinExistence type="predicted"/>
<keyword evidence="4" id="KW-0067">ATP-binding</keyword>
<name>A0AAD2HV70_9AGAR</name>
<feature type="transmembrane region" description="Helical" evidence="8">
    <location>
        <begin position="238"/>
        <end position="257"/>
    </location>
</feature>
<dbReference type="GO" id="GO:0016887">
    <property type="term" value="F:ATP hydrolysis activity"/>
    <property type="evidence" value="ECO:0007669"/>
    <property type="project" value="InterPro"/>
</dbReference>
<gene>
    <name evidence="10" type="ORF">MYCIT1_LOCUS32432</name>
</gene>
<keyword evidence="11" id="KW-1185">Reference proteome</keyword>
<feature type="transmembrane region" description="Helical" evidence="8">
    <location>
        <begin position="277"/>
        <end position="302"/>
    </location>
</feature>
<keyword evidence="2 8" id="KW-0812">Transmembrane</keyword>
<evidence type="ECO:0000256" key="6">
    <source>
        <dbReference type="ARBA" id="ARBA00023136"/>
    </source>
</evidence>
<evidence type="ECO:0000256" key="4">
    <source>
        <dbReference type="ARBA" id="ARBA00022840"/>
    </source>
</evidence>
<dbReference type="SUPFAM" id="SSF90123">
    <property type="entry name" value="ABC transporter transmembrane region"/>
    <property type="match status" value="1"/>
</dbReference>
<dbReference type="InterPro" id="IPR011527">
    <property type="entry name" value="ABC1_TM_dom"/>
</dbReference>
<dbReference type="PROSITE" id="PS50929">
    <property type="entry name" value="ABC_TM1F"/>
    <property type="match status" value="1"/>
</dbReference>
<dbReference type="AlphaFoldDB" id="A0AAD2HV70"/>
<dbReference type="GO" id="GO:0016020">
    <property type="term" value="C:membrane"/>
    <property type="evidence" value="ECO:0007669"/>
    <property type="project" value="InterPro"/>
</dbReference>
<evidence type="ECO:0000259" key="9">
    <source>
        <dbReference type="PROSITE" id="PS50929"/>
    </source>
</evidence>
<feature type="region of interest" description="Disordered" evidence="7">
    <location>
        <begin position="181"/>
        <end position="200"/>
    </location>
</feature>
<keyword evidence="1" id="KW-0813">Transport</keyword>
<evidence type="ECO:0000256" key="1">
    <source>
        <dbReference type="ARBA" id="ARBA00022448"/>
    </source>
</evidence>